<comment type="subunit">
    <text evidence="1">Component of the lipopolysaccharide transport and assembly complex.</text>
</comment>
<protein>
    <recommendedName>
        <fullName evidence="1">LPS-assembly protein LptD</fullName>
    </recommendedName>
</protein>
<dbReference type="InterPro" id="IPR007543">
    <property type="entry name" value="LptD_C"/>
</dbReference>
<dbReference type="GO" id="GO:0009279">
    <property type="term" value="C:cell outer membrane"/>
    <property type="evidence" value="ECO:0007669"/>
    <property type="project" value="UniProtKB-SubCell"/>
</dbReference>
<comment type="function">
    <text evidence="1">Involved in the assembly of lipopolysaccharide (LPS) at the surface of the outer membrane.</text>
</comment>
<comment type="similarity">
    <text evidence="1">Belongs to the LptD family.</text>
</comment>
<proteinExistence type="inferred from homology"/>
<sequence precursor="true">MKTLATALFALAAMICAGPGALRAQTAAPDPDANKPAVLVADSVEVTRDRVLQARGNVEIFQGNRRLTAQAITYDQKTDTVTFEGPLTLRDGSGVVIQATEAELDTDLRNGVLRSARMVLDQQLQLAAVQINRVNGRYSQLYKTAVTACKICEDGQSPLWQIRAKRVIHDQEEQQLYFDEAQFLVRDVPIFYLPRLRLPDPTLDRATGFLIPSIKTTSQLSTGIKVPYFIALGDHRDLTLTPYLSSETRTIEFRYRQAFVRGDIEFEGAISDDTLEDGRRYYLFGGGAFDLGRDFVLSFDIEAVSDDSYLSDYFYSDEDRLDSEIAISRTRRDEYIRTAVIGYNSLRAGENNNTLPTIVGEIIYERRLFPTRIGGEVRLGFTAHSHYRRSDDSTDGAGRDVTRLNGELEWLKTYTFASGLQADATIGLAFDVFDTQQDDTYAGREADAFPQASVALRYPMTRQGADGSTQFLEPILQVGWVGNNQADVANDESMRVEFDEGNLLSLSRFPEADRREHGGQIALGLNWARYDPDGWESYVTFGQIYREDSVEDFNISSGLQGTVSDLLVATHIRSQAGLAFTGRAVFDEDFEFSKAELRSDWENDRLTLGGSYFWYAYDPALDIDEAVSEFNIEGDYRFSRHWSLSGNWRYDARDDRTAEAGLGIGYDNECVSVDLTVERRFASSTTVEPSTNFGFTIALRGFSAQTGTESYTRSCS</sequence>
<dbReference type="InterPro" id="IPR020889">
    <property type="entry name" value="LipoPS_assembly_LptD"/>
</dbReference>
<dbReference type="InterPro" id="IPR050218">
    <property type="entry name" value="LptD"/>
</dbReference>
<evidence type="ECO:0000256" key="1">
    <source>
        <dbReference type="HAMAP-Rule" id="MF_01411"/>
    </source>
</evidence>
<dbReference type="Proteomes" id="UP000306602">
    <property type="component" value="Unassembled WGS sequence"/>
</dbReference>
<keyword evidence="1" id="KW-0472">Membrane</keyword>
<feature type="signal peptide" evidence="1">
    <location>
        <begin position="1"/>
        <end position="24"/>
    </location>
</feature>
<dbReference type="GO" id="GO:0015920">
    <property type="term" value="P:lipopolysaccharide transport"/>
    <property type="evidence" value="ECO:0007669"/>
    <property type="project" value="InterPro"/>
</dbReference>
<feature type="chain" id="PRO_5021055490" description="LPS-assembly protein LptD" evidence="1">
    <location>
        <begin position="25"/>
        <end position="716"/>
    </location>
</feature>
<dbReference type="HAMAP" id="MF_01411">
    <property type="entry name" value="LPS_assembly_LptD"/>
    <property type="match status" value="1"/>
</dbReference>
<evidence type="ECO:0000313" key="3">
    <source>
        <dbReference type="EMBL" id="THH38443.1"/>
    </source>
</evidence>
<feature type="domain" description="LptD C-terminal" evidence="2">
    <location>
        <begin position="279"/>
        <end position="619"/>
    </location>
</feature>
<evidence type="ECO:0000259" key="2">
    <source>
        <dbReference type="Pfam" id="PF04453"/>
    </source>
</evidence>
<dbReference type="SUPFAM" id="SSF56935">
    <property type="entry name" value="Porins"/>
    <property type="match status" value="1"/>
</dbReference>
<keyword evidence="1" id="KW-0732">Signal</keyword>
<dbReference type="PANTHER" id="PTHR30189">
    <property type="entry name" value="LPS-ASSEMBLY PROTEIN"/>
    <property type="match status" value="1"/>
</dbReference>
<gene>
    <name evidence="1" type="primary">lptD</name>
    <name evidence="3" type="ORF">E4Z66_02410</name>
</gene>
<keyword evidence="4" id="KW-1185">Reference proteome</keyword>
<dbReference type="PANTHER" id="PTHR30189:SF1">
    <property type="entry name" value="LPS-ASSEMBLY PROTEIN LPTD"/>
    <property type="match status" value="1"/>
</dbReference>
<dbReference type="EMBL" id="SRKY01000001">
    <property type="protein sequence ID" value="THH38443.1"/>
    <property type="molecule type" value="Genomic_DNA"/>
</dbReference>
<comment type="subcellular location">
    <subcellularLocation>
        <location evidence="1">Cell outer membrane</location>
    </subcellularLocation>
</comment>
<reference evidence="3 4" key="1">
    <citation type="submission" date="2019-04" db="EMBL/GenBank/DDBJ databases">
        <title>Shimia ponticola sp. nov., isolated from seawater.</title>
        <authorList>
            <person name="Kim Y.-O."/>
            <person name="Yoon J.-H."/>
        </authorList>
    </citation>
    <scope>NUCLEOTIDE SEQUENCE [LARGE SCALE GENOMIC DNA]</scope>
    <source>
        <strain evidence="3 4">MYP11</strain>
    </source>
</reference>
<dbReference type="RefSeq" id="WP_136461335.1">
    <property type="nucleotide sequence ID" value="NZ_SRKY01000001.1"/>
</dbReference>
<dbReference type="OrthoDB" id="9760225at2"/>
<name>A0A4V3XKV7_9RHOB</name>
<organism evidence="3 4">
    <name type="scientific">Aliishimia ponticola</name>
    <dbReference type="NCBI Taxonomy" id="2499833"/>
    <lineage>
        <taxon>Bacteria</taxon>
        <taxon>Pseudomonadati</taxon>
        <taxon>Pseudomonadota</taxon>
        <taxon>Alphaproteobacteria</taxon>
        <taxon>Rhodobacterales</taxon>
        <taxon>Paracoccaceae</taxon>
        <taxon>Aliishimia</taxon>
    </lineage>
</organism>
<dbReference type="GO" id="GO:1990351">
    <property type="term" value="C:transporter complex"/>
    <property type="evidence" value="ECO:0007669"/>
    <property type="project" value="TreeGrafter"/>
</dbReference>
<dbReference type="GO" id="GO:0043165">
    <property type="term" value="P:Gram-negative-bacterium-type cell outer membrane assembly"/>
    <property type="evidence" value="ECO:0007669"/>
    <property type="project" value="UniProtKB-UniRule"/>
</dbReference>
<comment type="caution">
    <text evidence="1">Lacks conserved residue(s) required for the propagation of feature annotation.</text>
</comment>
<dbReference type="Pfam" id="PF04453">
    <property type="entry name" value="LptD"/>
    <property type="match status" value="1"/>
</dbReference>
<keyword evidence="1" id="KW-0998">Cell outer membrane</keyword>
<accession>A0A4V3XKV7</accession>
<comment type="caution">
    <text evidence="3">The sequence shown here is derived from an EMBL/GenBank/DDBJ whole genome shotgun (WGS) entry which is preliminary data.</text>
</comment>
<evidence type="ECO:0000313" key="4">
    <source>
        <dbReference type="Proteomes" id="UP000306602"/>
    </source>
</evidence>
<dbReference type="AlphaFoldDB" id="A0A4V3XKV7"/>